<name>A0A9X0AJY0_9HELO</name>
<accession>A0A9X0AJY0</accession>
<dbReference type="Proteomes" id="UP001152300">
    <property type="component" value="Unassembled WGS sequence"/>
</dbReference>
<organism evidence="1 2">
    <name type="scientific">Sclerotinia nivalis</name>
    <dbReference type="NCBI Taxonomy" id="352851"/>
    <lineage>
        <taxon>Eukaryota</taxon>
        <taxon>Fungi</taxon>
        <taxon>Dikarya</taxon>
        <taxon>Ascomycota</taxon>
        <taxon>Pezizomycotina</taxon>
        <taxon>Leotiomycetes</taxon>
        <taxon>Helotiales</taxon>
        <taxon>Sclerotiniaceae</taxon>
        <taxon>Sclerotinia</taxon>
    </lineage>
</organism>
<gene>
    <name evidence="1" type="ORF">OCU04_007506</name>
</gene>
<keyword evidence="2" id="KW-1185">Reference proteome</keyword>
<evidence type="ECO:0000313" key="2">
    <source>
        <dbReference type="Proteomes" id="UP001152300"/>
    </source>
</evidence>
<protein>
    <submittedName>
        <fullName evidence="1">Uncharacterized protein</fullName>
    </submittedName>
</protein>
<sequence>MYTHYNYKMFQVTIDLIDDILSQRKDPIPSDLPDEFRSWIDIFSLQNTDKLLLHRSYDYDIRLKEKAKLPFGVLYFISRNKLTALKD</sequence>
<dbReference type="OrthoDB" id="3695078at2759"/>
<evidence type="ECO:0000313" key="1">
    <source>
        <dbReference type="EMBL" id="KAJ8063638.1"/>
    </source>
</evidence>
<proteinExistence type="predicted"/>
<dbReference type="EMBL" id="JAPEIS010000008">
    <property type="protein sequence ID" value="KAJ8063638.1"/>
    <property type="molecule type" value="Genomic_DNA"/>
</dbReference>
<reference evidence="1" key="1">
    <citation type="submission" date="2022-11" db="EMBL/GenBank/DDBJ databases">
        <title>Genome Resource of Sclerotinia nivalis Strain SnTB1, a Plant Pathogen Isolated from American Ginseng.</title>
        <authorList>
            <person name="Fan S."/>
        </authorList>
    </citation>
    <scope>NUCLEOTIDE SEQUENCE</scope>
    <source>
        <strain evidence="1">SnTB1</strain>
    </source>
</reference>
<dbReference type="AlphaFoldDB" id="A0A9X0AJY0"/>
<comment type="caution">
    <text evidence="1">The sequence shown here is derived from an EMBL/GenBank/DDBJ whole genome shotgun (WGS) entry which is preliminary data.</text>
</comment>